<dbReference type="PANTHER" id="PTHR43405:SF1">
    <property type="entry name" value="GLYCOSYL HYDROLASE DIGH"/>
    <property type="match status" value="1"/>
</dbReference>
<sequence length="498" mass="55861">MRKWIAWIALMSVLMLAVHPASAAESSQEKEFRAFWVDAFHDGIKTPEQVDKLVADARKANVNALIVQVRRRGDAYFNRALEPRTEDPALQPGFDALQYLIDKAHGGSPRIEVHAWLATLPIWNSATPPKSPDHVFNQHGPSAEGRDYWLMTRVDGAERSGSDYVLDPGHPDAVEYTVEQYLNVVREYDVDGIHLDLVRYMGADWGYNPTSLERYRAETGAVGTPDPQDERWKQWRREQVTNLMRQVYLRSIAIRPDIKVSAAVIAWGKGPASEEEYRQSAPMQQVMQDWNGWLSEGIIDMAIPMNYDREHEPDQKLWFDQWITWEKDHQYGRHIVIGPAAYLNSISGTLDQIRRALAPSPSGNRAAGVSLYSYAETNKDGISNDVFYAALSGPSPYGEPVFPGRAEVPDMPWKTDPNKGFLMGRVKDARGPADGVKVKIRGPKGIVREARTDGNGFFGFTDLSPGSYVIQVDKRVAAAKVTKVKAGKVAEVNMQLIK</sequence>
<evidence type="ECO:0000313" key="5">
    <source>
        <dbReference type="Proteomes" id="UP000198661"/>
    </source>
</evidence>
<protein>
    <submittedName>
        <fullName evidence="4">Uncharacterized lipoprotein YddW, UPF0748 family</fullName>
    </submittedName>
</protein>
<dbReference type="InterPro" id="IPR017853">
    <property type="entry name" value="GH"/>
</dbReference>
<evidence type="ECO:0000256" key="2">
    <source>
        <dbReference type="SAM" id="SignalP"/>
    </source>
</evidence>
<accession>A0A1I2S6G9</accession>
<keyword evidence="1 2" id="KW-0732">Signal</keyword>
<feature type="domain" description="Glycosyl hydrolase-like 10" evidence="3">
    <location>
        <begin position="32"/>
        <end position="326"/>
    </location>
</feature>
<keyword evidence="5" id="KW-1185">Reference proteome</keyword>
<evidence type="ECO:0000256" key="1">
    <source>
        <dbReference type="ARBA" id="ARBA00022729"/>
    </source>
</evidence>
<feature type="chain" id="PRO_5011498566" evidence="2">
    <location>
        <begin position="24"/>
        <end position="498"/>
    </location>
</feature>
<evidence type="ECO:0000259" key="3">
    <source>
        <dbReference type="Pfam" id="PF02638"/>
    </source>
</evidence>
<dbReference type="OrthoDB" id="9794671at2"/>
<gene>
    <name evidence="4" type="ORF">SAMN04488025_13826</name>
</gene>
<dbReference type="EMBL" id="FOOK01000038">
    <property type="protein sequence ID" value="SFG48495.1"/>
    <property type="molecule type" value="Genomic_DNA"/>
</dbReference>
<dbReference type="Gene3D" id="2.60.40.10">
    <property type="entry name" value="Immunoglobulins"/>
    <property type="match status" value="1"/>
</dbReference>
<dbReference type="Gene3D" id="3.20.20.80">
    <property type="entry name" value="Glycosidases"/>
    <property type="match status" value="1"/>
</dbReference>
<dbReference type="RefSeq" id="WP_092041124.1">
    <property type="nucleotide sequence ID" value="NZ_FOOK01000038.1"/>
</dbReference>
<reference evidence="5" key="1">
    <citation type="submission" date="2016-10" db="EMBL/GenBank/DDBJ databases">
        <authorList>
            <person name="Varghese N."/>
            <person name="Submissions S."/>
        </authorList>
    </citation>
    <scope>NUCLEOTIDE SEQUENCE [LARGE SCALE GENOMIC DNA]</scope>
    <source>
        <strain evidence="5">DSM 44945</strain>
    </source>
</reference>
<dbReference type="InterPro" id="IPR013783">
    <property type="entry name" value="Ig-like_fold"/>
</dbReference>
<name>A0A1I2S6G9_9BACL</name>
<dbReference type="Pfam" id="PF13620">
    <property type="entry name" value="CarboxypepD_reg"/>
    <property type="match status" value="1"/>
</dbReference>
<dbReference type="InterPro" id="IPR052177">
    <property type="entry name" value="Divisome_Glycosyl_Hydrolase"/>
</dbReference>
<proteinExistence type="predicted"/>
<dbReference type="Pfam" id="PF02638">
    <property type="entry name" value="GHL10"/>
    <property type="match status" value="1"/>
</dbReference>
<dbReference type="SUPFAM" id="SSF49478">
    <property type="entry name" value="Cna protein B-type domain"/>
    <property type="match status" value="1"/>
</dbReference>
<feature type="signal peptide" evidence="2">
    <location>
        <begin position="1"/>
        <end position="23"/>
    </location>
</feature>
<dbReference type="SUPFAM" id="SSF51445">
    <property type="entry name" value="(Trans)glycosidases"/>
    <property type="match status" value="1"/>
</dbReference>
<organism evidence="4 5">
    <name type="scientific">Planifilum fulgidum</name>
    <dbReference type="NCBI Taxonomy" id="201973"/>
    <lineage>
        <taxon>Bacteria</taxon>
        <taxon>Bacillati</taxon>
        <taxon>Bacillota</taxon>
        <taxon>Bacilli</taxon>
        <taxon>Bacillales</taxon>
        <taxon>Thermoactinomycetaceae</taxon>
        <taxon>Planifilum</taxon>
    </lineage>
</organism>
<dbReference type="STRING" id="201973.SAMN04488025_13826"/>
<keyword evidence="4" id="KW-0449">Lipoprotein</keyword>
<dbReference type="PANTHER" id="PTHR43405">
    <property type="entry name" value="GLYCOSYL HYDROLASE DIGH"/>
    <property type="match status" value="1"/>
</dbReference>
<dbReference type="Proteomes" id="UP000198661">
    <property type="component" value="Unassembled WGS sequence"/>
</dbReference>
<evidence type="ECO:0000313" key="4">
    <source>
        <dbReference type="EMBL" id="SFG48495.1"/>
    </source>
</evidence>
<dbReference type="AlphaFoldDB" id="A0A1I2S6G9"/>
<dbReference type="InterPro" id="IPR003790">
    <property type="entry name" value="GHL10"/>
</dbReference>